<dbReference type="STRING" id="283942.IL0513"/>
<dbReference type="EMBL" id="AE017340">
    <property type="protein sequence ID" value="AAV81356.1"/>
    <property type="molecule type" value="Genomic_DNA"/>
</dbReference>
<name>Q5R072_IDILO</name>
<proteinExistence type="inferred from homology"/>
<feature type="domain" description="Fe-S metabolism associated" evidence="2">
    <location>
        <begin position="2"/>
        <end position="115"/>
    </location>
</feature>
<reference evidence="3 4" key="1">
    <citation type="journal article" date="2004" name="Proc. Natl. Acad. Sci. U.S.A.">
        <title>Genome sequence of the deep-sea gamma-proteobacterium Idiomarina loihiensis reveals amino acid fermentation as a source of carbon and energy.</title>
        <authorList>
            <person name="Hou S."/>
            <person name="Saw J.H."/>
            <person name="Lee K.S."/>
            <person name="Freitas T.A."/>
            <person name="Belisle C."/>
            <person name="Kawarabayasi Y."/>
            <person name="Donachie S.P."/>
            <person name="Pikina A."/>
            <person name="Galperin M.Y."/>
            <person name="Koonin E.V."/>
            <person name="Makarova K.S."/>
            <person name="Omelchenko M.V."/>
            <person name="Sorokin A."/>
            <person name="Wolf Y.I."/>
            <person name="Li Q.X."/>
            <person name="Keum Y.S."/>
            <person name="Campbell S."/>
            <person name="Denery J."/>
            <person name="Aizawa S."/>
            <person name="Shibata S."/>
            <person name="Malahoff A."/>
            <person name="Alam M."/>
        </authorList>
    </citation>
    <scope>NUCLEOTIDE SEQUENCE [LARGE SCALE GENOMIC DNA]</scope>
    <source>
        <strain evidence="4">ATCC BAA-735 / DSM 15497 / L2-TR</strain>
    </source>
</reference>
<dbReference type="HOGENOM" id="CLU_124502_1_0_6"/>
<dbReference type="PANTHER" id="PTHR43597:SF5">
    <property type="entry name" value="SUFE-LIKE PROTEIN 2, CHLOROPLASTIC"/>
    <property type="match status" value="1"/>
</dbReference>
<evidence type="ECO:0000256" key="1">
    <source>
        <dbReference type="ARBA" id="ARBA00010282"/>
    </source>
</evidence>
<dbReference type="RefSeq" id="WP_011233773.1">
    <property type="nucleotide sequence ID" value="NC_006512.1"/>
</dbReference>
<dbReference type="AlphaFoldDB" id="Q5R072"/>
<evidence type="ECO:0000313" key="4">
    <source>
        <dbReference type="Proteomes" id="UP000001171"/>
    </source>
</evidence>
<dbReference type="GeneID" id="41335664"/>
<dbReference type="Pfam" id="PF02657">
    <property type="entry name" value="SufE"/>
    <property type="match status" value="1"/>
</dbReference>
<evidence type="ECO:0000259" key="2">
    <source>
        <dbReference type="Pfam" id="PF02657"/>
    </source>
</evidence>
<keyword evidence="4" id="KW-1185">Reference proteome</keyword>
<dbReference type="eggNOG" id="COG2166">
    <property type="taxonomic scope" value="Bacteria"/>
</dbReference>
<comment type="similarity">
    <text evidence="1">Belongs to the SufE family.</text>
</comment>
<dbReference type="OrthoDB" id="9799320at2"/>
<dbReference type="KEGG" id="ilo:IL0513"/>
<organism evidence="3 4">
    <name type="scientific">Idiomarina loihiensis (strain ATCC BAA-735 / DSM 15497 / L2-TR)</name>
    <dbReference type="NCBI Taxonomy" id="283942"/>
    <lineage>
        <taxon>Bacteria</taxon>
        <taxon>Pseudomonadati</taxon>
        <taxon>Pseudomonadota</taxon>
        <taxon>Gammaproteobacteria</taxon>
        <taxon>Alteromonadales</taxon>
        <taxon>Idiomarinaceae</taxon>
        <taxon>Idiomarina</taxon>
    </lineage>
</organism>
<accession>Q5R072</accession>
<protein>
    <submittedName>
        <fullName evidence="3">SufE-like protein probably involved in Fe-S center assembly</fullName>
    </submittedName>
</protein>
<dbReference type="SUPFAM" id="SSF82649">
    <property type="entry name" value="SufE/NifU"/>
    <property type="match status" value="1"/>
</dbReference>
<evidence type="ECO:0000313" key="3">
    <source>
        <dbReference type="EMBL" id="AAV81356.1"/>
    </source>
</evidence>
<sequence>MASWEQLFRHLVQQAKSLPEYPAECRDDDHLVGGCEAKVWLWLDTSDVEAVVIRFDSESRIVRGLLALLQQRLDGCPVAEIAAFDIDAFYRAEGLDNALSPSRSNGLYQVAKTLKLRVVQHRT</sequence>
<gene>
    <name evidence="3" type="ordered locus">IL0513</name>
</gene>
<dbReference type="Proteomes" id="UP000001171">
    <property type="component" value="Chromosome"/>
</dbReference>
<dbReference type="Gene3D" id="3.90.1010.10">
    <property type="match status" value="1"/>
</dbReference>
<dbReference type="InterPro" id="IPR003808">
    <property type="entry name" value="Fe-S_metab-assoc_dom"/>
</dbReference>
<dbReference type="PANTHER" id="PTHR43597">
    <property type="entry name" value="SULFUR ACCEPTOR PROTEIN CSDE"/>
    <property type="match status" value="1"/>
</dbReference>